<evidence type="ECO:0000256" key="1">
    <source>
        <dbReference type="ARBA" id="ARBA00022605"/>
    </source>
</evidence>
<sequence length="173" mass="20162">MKIFLLGYMGSGKSYIGKQLAVSLGYEFIDLDEEIEKKENSSIPEIFERRGEVFFRKIERQMLEEVIQSGTSLIISLGGGTPCYGDNMELIKQAENSTSIYLKLKVENLTERLFKEKDQRPLISHLEDKEKLEEFIRKHLFERGFYYNQSQHIINCDSLSPEEIIREIKSRLG</sequence>
<dbReference type="PANTHER" id="PTHR21087">
    <property type="entry name" value="SHIKIMATE KINASE"/>
    <property type="match status" value="1"/>
</dbReference>
<dbReference type="GO" id="GO:0016301">
    <property type="term" value="F:kinase activity"/>
    <property type="evidence" value="ECO:0007669"/>
    <property type="project" value="UniProtKB-KW"/>
</dbReference>
<dbReference type="Gene3D" id="3.40.50.300">
    <property type="entry name" value="P-loop containing nucleotide triphosphate hydrolases"/>
    <property type="match status" value="1"/>
</dbReference>
<feature type="binding site" evidence="7">
    <location>
        <position position="120"/>
    </location>
    <ligand>
        <name>ATP</name>
        <dbReference type="ChEBI" id="CHEBI:30616"/>
    </ligand>
</feature>
<dbReference type="EC" id="2.7.1.71" evidence="7"/>
<keyword evidence="3 7" id="KW-0547">Nucleotide-binding</keyword>
<feature type="binding site" evidence="7">
    <location>
        <position position="14"/>
    </location>
    <ligand>
        <name>Mg(2+)</name>
        <dbReference type="ChEBI" id="CHEBI:18420"/>
    </ligand>
</feature>
<comment type="similarity">
    <text evidence="7">Belongs to the shikimate kinase family.</text>
</comment>
<evidence type="ECO:0000313" key="8">
    <source>
        <dbReference type="EMBL" id="MCM8568051.1"/>
    </source>
</evidence>
<dbReference type="RefSeq" id="WP_252110458.1">
    <property type="nucleotide sequence ID" value="NZ_JAMSCK010000001.1"/>
</dbReference>
<evidence type="ECO:0000313" key="9">
    <source>
        <dbReference type="Proteomes" id="UP001155077"/>
    </source>
</evidence>
<comment type="subcellular location">
    <subcellularLocation>
        <location evidence="7">Cytoplasm</location>
    </subcellularLocation>
</comment>
<evidence type="ECO:0000256" key="5">
    <source>
        <dbReference type="ARBA" id="ARBA00022840"/>
    </source>
</evidence>
<keyword evidence="7" id="KW-0479">Metal-binding</keyword>
<accession>A0ABT0YX61</accession>
<feature type="binding site" evidence="7">
    <location>
        <position position="56"/>
    </location>
    <ligand>
        <name>substrate</name>
    </ligand>
</feature>
<feature type="binding site" evidence="7">
    <location>
        <position position="79"/>
    </location>
    <ligand>
        <name>substrate</name>
    </ligand>
</feature>
<dbReference type="CDD" id="cd00464">
    <property type="entry name" value="SK"/>
    <property type="match status" value="1"/>
</dbReference>
<dbReference type="InterPro" id="IPR031322">
    <property type="entry name" value="Shikimate/glucono_kinase"/>
</dbReference>
<comment type="caution">
    <text evidence="7">Lacks conserved residue(s) required for the propagation of feature annotation.</text>
</comment>
<comment type="subunit">
    <text evidence="7">Monomer.</text>
</comment>
<keyword evidence="1 7" id="KW-0028">Amino-acid biosynthesis</keyword>
<dbReference type="SUPFAM" id="SSF52540">
    <property type="entry name" value="P-loop containing nucleoside triphosphate hydrolases"/>
    <property type="match status" value="1"/>
</dbReference>
<keyword evidence="4 7" id="KW-0418">Kinase</keyword>
<comment type="pathway">
    <text evidence="7">Metabolic intermediate biosynthesis; chorismate biosynthesis; chorismate from D-erythrose 4-phosphate and phosphoenolpyruvate: step 5/7.</text>
</comment>
<keyword evidence="6 7" id="KW-0057">Aromatic amino acid biosynthesis</keyword>
<dbReference type="PANTHER" id="PTHR21087:SF16">
    <property type="entry name" value="SHIKIMATE KINASE 1, CHLOROPLASTIC"/>
    <property type="match status" value="1"/>
</dbReference>
<dbReference type="Proteomes" id="UP001155077">
    <property type="component" value="Unassembled WGS sequence"/>
</dbReference>
<evidence type="ECO:0000256" key="3">
    <source>
        <dbReference type="ARBA" id="ARBA00022741"/>
    </source>
</evidence>
<reference evidence="8" key="1">
    <citation type="submission" date="2022-06" db="EMBL/GenBank/DDBJ databases">
        <title>Gramella sediminis sp. nov., isolated from deep-sea sediment of the Indian Ocean.</title>
        <authorList>
            <person name="Yang L."/>
        </authorList>
    </citation>
    <scope>NUCLEOTIDE SEQUENCE</scope>
    <source>
        <strain evidence="8">HMD3159</strain>
    </source>
</reference>
<dbReference type="EMBL" id="JAMSCK010000001">
    <property type="protein sequence ID" value="MCM8568051.1"/>
    <property type="molecule type" value="Genomic_DNA"/>
</dbReference>
<dbReference type="InterPro" id="IPR027417">
    <property type="entry name" value="P-loop_NTPase"/>
</dbReference>
<feature type="binding site" evidence="7">
    <location>
        <position position="32"/>
    </location>
    <ligand>
        <name>substrate</name>
    </ligand>
</feature>
<keyword evidence="9" id="KW-1185">Reference proteome</keyword>
<gene>
    <name evidence="7" type="primary">aroK</name>
    <name evidence="8" type="ORF">NE848_01570</name>
</gene>
<dbReference type="HAMAP" id="MF_00109">
    <property type="entry name" value="Shikimate_kinase"/>
    <property type="match status" value="1"/>
</dbReference>
<keyword evidence="5 7" id="KW-0067">ATP-binding</keyword>
<comment type="caution">
    <text evidence="8">The sequence shown here is derived from an EMBL/GenBank/DDBJ whole genome shotgun (WGS) entry which is preliminary data.</text>
</comment>
<keyword evidence="2 7" id="KW-0808">Transferase</keyword>
<comment type="catalytic activity">
    <reaction evidence="7">
        <text>shikimate + ATP = 3-phosphoshikimate + ADP + H(+)</text>
        <dbReference type="Rhea" id="RHEA:13121"/>
        <dbReference type="ChEBI" id="CHEBI:15378"/>
        <dbReference type="ChEBI" id="CHEBI:30616"/>
        <dbReference type="ChEBI" id="CHEBI:36208"/>
        <dbReference type="ChEBI" id="CHEBI:145989"/>
        <dbReference type="ChEBI" id="CHEBI:456216"/>
        <dbReference type="EC" id="2.7.1.71"/>
    </reaction>
</comment>
<comment type="function">
    <text evidence="7">Catalyzes the specific phosphorylation of the 3-hydroxyl group of shikimic acid using ATP as a cosubstrate.</text>
</comment>
<evidence type="ECO:0000256" key="4">
    <source>
        <dbReference type="ARBA" id="ARBA00022777"/>
    </source>
</evidence>
<feature type="binding site" evidence="7">
    <location>
        <begin position="10"/>
        <end position="15"/>
    </location>
    <ligand>
        <name>ATP</name>
        <dbReference type="ChEBI" id="CHEBI:30616"/>
    </ligand>
</feature>
<proteinExistence type="inferred from homology"/>
<evidence type="ECO:0000256" key="2">
    <source>
        <dbReference type="ARBA" id="ARBA00022679"/>
    </source>
</evidence>
<organism evidence="8 9">
    <name type="scientific">Gramella jeungdoensis</name>
    <dbReference type="NCBI Taxonomy" id="708091"/>
    <lineage>
        <taxon>Bacteria</taxon>
        <taxon>Pseudomonadati</taxon>
        <taxon>Bacteroidota</taxon>
        <taxon>Flavobacteriia</taxon>
        <taxon>Flavobacteriales</taxon>
        <taxon>Flavobacteriaceae</taxon>
        <taxon>Christiangramia</taxon>
    </lineage>
</organism>
<evidence type="ECO:0000256" key="7">
    <source>
        <dbReference type="HAMAP-Rule" id="MF_00109"/>
    </source>
</evidence>
<feature type="binding site" evidence="7">
    <location>
        <position position="143"/>
    </location>
    <ligand>
        <name>substrate</name>
    </ligand>
</feature>
<dbReference type="Pfam" id="PF01202">
    <property type="entry name" value="SKI"/>
    <property type="match status" value="1"/>
</dbReference>
<keyword evidence="7" id="KW-0963">Cytoplasm</keyword>
<comment type="cofactor">
    <cofactor evidence="7">
        <name>Mg(2+)</name>
        <dbReference type="ChEBI" id="CHEBI:18420"/>
    </cofactor>
    <text evidence="7">Binds 1 Mg(2+) ion per subunit.</text>
</comment>
<dbReference type="InterPro" id="IPR000623">
    <property type="entry name" value="Shikimate_kinase/TSH1"/>
</dbReference>
<protein>
    <recommendedName>
        <fullName evidence="7">Shikimate kinase</fullName>
        <shortName evidence="7">SK</shortName>
        <ecNumber evidence="7">2.7.1.71</ecNumber>
    </recommendedName>
</protein>
<keyword evidence="7" id="KW-0460">Magnesium</keyword>
<evidence type="ECO:0000256" key="6">
    <source>
        <dbReference type="ARBA" id="ARBA00023141"/>
    </source>
</evidence>
<dbReference type="PRINTS" id="PR01100">
    <property type="entry name" value="SHIKIMTKNASE"/>
</dbReference>
<name>A0ABT0YX61_9FLAO</name>